<reference evidence="1" key="1">
    <citation type="submission" date="2023-03" db="EMBL/GenBank/DDBJ databases">
        <authorList>
            <person name="Julca I."/>
        </authorList>
    </citation>
    <scope>NUCLEOTIDE SEQUENCE</scope>
</reference>
<evidence type="ECO:0000313" key="2">
    <source>
        <dbReference type="Proteomes" id="UP001161247"/>
    </source>
</evidence>
<keyword evidence="2" id="KW-1185">Reference proteome</keyword>
<sequence length="105" mass="12313">MGPCRRIFVFLFSRRGVGERKLYAVVKQHLRKYCASQAVAHRFPTLKDLSPGELDFFTKRFCRSDFDVEFNSDAEMADLAKFIGNYNRVKTLLDLSFELYFRGSR</sequence>
<protein>
    <submittedName>
        <fullName evidence="1">OLC1v1020731C1</fullName>
    </submittedName>
</protein>
<comment type="caution">
    <text evidence="1">The sequence shown here is derived from an EMBL/GenBank/DDBJ whole genome shotgun (WGS) entry which is preliminary data.</text>
</comment>
<evidence type="ECO:0000313" key="1">
    <source>
        <dbReference type="EMBL" id="CAI9086815.1"/>
    </source>
</evidence>
<dbReference type="AlphaFoldDB" id="A0AAV1BU44"/>
<organism evidence="1 2">
    <name type="scientific">Oldenlandia corymbosa var. corymbosa</name>
    <dbReference type="NCBI Taxonomy" id="529605"/>
    <lineage>
        <taxon>Eukaryota</taxon>
        <taxon>Viridiplantae</taxon>
        <taxon>Streptophyta</taxon>
        <taxon>Embryophyta</taxon>
        <taxon>Tracheophyta</taxon>
        <taxon>Spermatophyta</taxon>
        <taxon>Magnoliopsida</taxon>
        <taxon>eudicotyledons</taxon>
        <taxon>Gunneridae</taxon>
        <taxon>Pentapetalae</taxon>
        <taxon>asterids</taxon>
        <taxon>lamiids</taxon>
        <taxon>Gentianales</taxon>
        <taxon>Rubiaceae</taxon>
        <taxon>Rubioideae</taxon>
        <taxon>Spermacoceae</taxon>
        <taxon>Hedyotis-Oldenlandia complex</taxon>
        <taxon>Oldenlandia</taxon>
    </lineage>
</organism>
<dbReference type="EMBL" id="CATKSE010000001">
    <property type="protein sequence ID" value="CAI9086815.1"/>
    <property type="molecule type" value="Genomic_DNA"/>
</dbReference>
<proteinExistence type="predicted"/>
<accession>A0AAV1BU44</accession>
<gene>
    <name evidence="1" type="ORF">OLC1_LOCUS24806</name>
</gene>
<name>A0AAV1BU44_OLDCO</name>
<dbReference type="Proteomes" id="UP001161247">
    <property type="component" value="Unassembled WGS sequence"/>
</dbReference>